<protein>
    <submittedName>
        <fullName evidence="1">Uncharacterized protein</fullName>
    </submittedName>
</protein>
<name>A0A396J5T7_MEDTR</name>
<accession>A0A396J5T7</accession>
<sequence>MTMTSLMKSGPTQLHKCKMKSLWKLMMMLKFLTRMWNRKSTRKSKSKTNDPYEIKKINYVLREVIVYIGVIGFRGESSFCFCFYFL</sequence>
<evidence type="ECO:0000313" key="1">
    <source>
        <dbReference type="EMBL" id="RHN71991.1"/>
    </source>
</evidence>
<dbReference type="Gramene" id="rna7657">
    <property type="protein sequence ID" value="RHN71991.1"/>
    <property type="gene ID" value="gene7657"/>
</dbReference>
<reference evidence="2" key="1">
    <citation type="journal article" date="2018" name="Nat. Plants">
        <title>Whole-genome landscape of Medicago truncatula symbiotic genes.</title>
        <authorList>
            <person name="Pecrix Y."/>
            <person name="Staton S.E."/>
            <person name="Sallet E."/>
            <person name="Lelandais-Briere C."/>
            <person name="Moreau S."/>
            <person name="Carrere S."/>
            <person name="Blein T."/>
            <person name="Jardinaud M.F."/>
            <person name="Latrasse D."/>
            <person name="Zouine M."/>
            <person name="Zahm M."/>
            <person name="Kreplak J."/>
            <person name="Mayjonade B."/>
            <person name="Satge C."/>
            <person name="Perez M."/>
            <person name="Cauet S."/>
            <person name="Marande W."/>
            <person name="Chantry-Darmon C."/>
            <person name="Lopez-Roques C."/>
            <person name="Bouchez O."/>
            <person name="Berard A."/>
            <person name="Debelle F."/>
            <person name="Munos S."/>
            <person name="Bendahmane A."/>
            <person name="Berges H."/>
            <person name="Niebel A."/>
            <person name="Buitink J."/>
            <person name="Frugier F."/>
            <person name="Benhamed M."/>
            <person name="Crespi M."/>
            <person name="Gouzy J."/>
            <person name="Gamas P."/>
        </authorList>
    </citation>
    <scope>NUCLEOTIDE SEQUENCE [LARGE SCALE GENOMIC DNA]</scope>
    <source>
        <strain evidence="2">cv. Jemalong A17</strain>
    </source>
</reference>
<comment type="caution">
    <text evidence="1">The sequence shown here is derived from an EMBL/GenBank/DDBJ whole genome shotgun (WGS) entry which is preliminary data.</text>
</comment>
<dbReference type="EMBL" id="PSQE01000002">
    <property type="protein sequence ID" value="RHN71991.1"/>
    <property type="molecule type" value="Genomic_DNA"/>
</dbReference>
<organism evidence="1 2">
    <name type="scientific">Medicago truncatula</name>
    <name type="common">Barrel medic</name>
    <name type="synonym">Medicago tribuloides</name>
    <dbReference type="NCBI Taxonomy" id="3880"/>
    <lineage>
        <taxon>Eukaryota</taxon>
        <taxon>Viridiplantae</taxon>
        <taxon>Streptophyta</taxon>
        <taxon>Embryophyta</taxon>
        <taxon>Tracheophyta</taxon>
        <taxon>Spermatophyta</taxon>
        <taxon>Magnoliopsida</taxon>
        <taxon>eudicotyledons</taxon>
        <taxon>Gunneridae</taxon>
        <taxon>Pentapetalae</taxon>
        <taxon>rosids</taxon>
        <taxon>fabids</taxon>
        <taxon>Fabales</taxon>
        <taxon>Fabaceae</taxon>
        <taxon>Papilionoideae</taxon>
        <taxon>50 kb inversion clade</taxon>
        <taxon>NPAAA clade</taxon>
        <taxon>Hologalegina</taxon>
        <taxon>IRL clade</taxon>
        <taxon>Trifolieae</taxon>
        <taxon>Medicago</taxon>
    </lineage>
</organism>
<gene>
    <name evidence="1" type="ORF">MtrunA17_Chr2g0282841</name>
</gene>
<proteinExistence type="predicted"/>
<dbReference type="Proteomes" id="UP000265566">
    <property type="component" value="Chromosome 2"/>
</dbReference>
<dbReference type="AlphaFoldDB" id="A0A396J5T7"/>
<evidence type="ECO:0000313" key="2">
    <source>
        <dbReference type="Proteomes" id="UP000265566"/>
    </source>
</evidence>